<name>W9SCR6_9ROSA</name>
<protein>
    <submittedName>
        <fullName evidence="2">Putative F-box protein</fullName>
    </submittedName>
</protein>
<accession>W9SCR6</accession>
<reference evidence="3" key="1">
    <citation type="submission" date="2013-01" db="EMBL/GenBank/DDBJ databases">
        <title>Draft Genome Sequence of a Mulberry Tree, Morus notabilis C.K. Schneid.</title>
        <authorList>
            <person name="He N."/>
            <person name="Zhao S."/>
        </authorList>
    </citation>
    <scope>NUCLEOTIDE SEQUENCE</scope>
</reference>
<dbReference type="AlphaFoldDB" id="W9SCR6"/>
<dbReference type="KEGG" id="mnt:21384948"/>
<dbReference type="InterPro" id="IPR036047">
    <property type="entry name" value="F-box-like_dom_sf"/>
</dbReference>
<dbReference type="PANTHER" id="PTHR47602:SF2">
    <property type="entry name" value="F-BOX PROTEIN SKIP22"/>
    <property type="match status" value="1"/>
</dbReference>
<dbReference type="SUPFAM" id="SSF81383">
    <property type="entry name" value="F-box domain"/>
    <property type="match status" value="1"/>
</dbReference>
<dbReference type="Proteomes" id="UP000030645">
    <property type="component" value="Unassembled WGS sequence"/>
</dbReference>
<dbReference type="EMBL" id="KE345951">
    <property type="protein sequence ID" value="EXC21826.1"/>
    <property type="molecule type" value="Genomic_DNA"/>
</dbReference>
<evidence type="ECO:0000313" key="2">
    <source>
        <dbReference type="EMBL" id="EXC21826.1"/>
    </source>
</evidence>
<gene>
    <name evidence="2" type="ORF">L484_001342</name>
</gene>
<dbReference type="SMART" id="SM00256">
    <property type="entry name" value="FBOX"/>
    <property type="match status" value="1"/>
</dbReference>
<evidence type="ECO:0000313" key="3">
    <source>
        <dbReference type="Proteomes" id="UP000030645"/>
    </source>
</evidence>
<dbReference type="Gene3D" id="3.40.1000.30">
    <property type="match status" value="1"/>
</dbReference>
<dbReference type="Pfam" id="PF12937">
    <property type="entry name" value="F-box-like"/>
    <property type="match status" value="1"/>
</dbReference>
<dbReference type="OrthoDB" id="101791at2759"/>
<proteinExistence type="predicted"/>
<dbReference type="eggNOG" id="ENOG502QTNJ">
    <property type="taxonomic scope" value="Eukaryota"/>
</dbReference>
<dbReference type="Gene3D" id="1.20.1280.50">
    <property type="match status" value="1"/>
</dbReference>
<dbReference type="PANTHER" id="PTHR47602">
    <property type="entry name" value="F-BOX PROTEIN SKIP22"/>
    <property type="match status" value="1"/>
</dbReference>
<organism evidence="2 3">
    <name type="scientific">Morus notabilis</name>
    <dbReference type="NCBI Taxonomy" id="981085"/>
    <lineage>
        <taxon>Eukaryota</taxon>
        <taxon>Viridiplantae</taxon>
        <taxon>Streptophyta</taxon>
        <taxon>Embryophyta</taxon>
        <taxon>Tracheophyta</taxon>
        <taxon>Spermatophyta</taxon>
        <taxon>Magnoliopsida</taxon>
        <taxon>eudicotyledons</taxon>
        <taxon>Gunneridae</taxon>
        <taxon>Pentapetalae</taxon>
        <taxon>rosids</taxon>
        <taxon>fabids</taxon>
        <taxon>Rosales</taxon>
        <taxon>Moraceae</taxon>
        <taxon>Moreae</taxon>
        <taxon>Morus</taxon>
    </lineage>
</organism>
<feature type="domain" description="F-box" evidence="1">
    <location>
        <begin position="173"/>
        <end position="219"/>
    </location>
</feature>
<evidence type="ECO:0000259" key="1">
    <source>
        <dbReference type="PROSITE" id="PS50181"/>
    </source>
</evidence>
<dbReference type="InterPro" id="IPR001810">
    <property type="entry name" value="F-box_dom"/>
</dbReference>
<dbReference type="CDD" id="cd22165">
    <property type="entry name" value="F-box_AtSKIP22-like"/>
    <property type="match status" value="1"/>
</dbReference>
<sequence>MENDGDYVNLVRIKFPETCFLRRVRRMASEEFGEDGRNHKLMAIAVHCVFLESGFVECDEFHFPDEWSPSMAFTMSFRYTLPEIFTLNLRESIVLKYQILGHFVNVFGSLTSGGSVTYRVCLDEHKFAPAIDSVCAKGDEFESEVYELWKIVKDEFAFPLLINLCAKAGLPSPLCFMRLPSELQMKIFEFLPGADLAKVGCACKDLRYLSCNNDLWKRKYSEEFGMEMAGSHAVMHWKRAFAIAAYWRSKRREEAVEAEEAEDSAAVKWRRLPHHGWHMYSPIRRDPNPLEVPRIIGGDYGHVPGLSFPSFRRPGRFPLLRRTFSPHFQW</sequence>
<dbReference type="PROSITE" id="PS50181">
    <property type="entry name" value="FBOX"/>
    <property type="match status" value="1"/>
</dbReference>
<keyword evidence="3" id="KW-1185">Reference proteome</keyword>